<feature type="domain" description="MD-2-related lipid-recognition" evidence="7">
    <location>
        <begin position="24"/>
        <end position="150"/>
    </location>
</feature>
<dbReference type="InterPro" id="IPR014756">
    <property type="entry name" value="Ig_E-set"/>
</dbReference>
<evidence type="ECO:0000256" key="3">
    <source>
        <dbReference type="ARBA" id="ARBA00022525"/>
    </source>
</evidence>
<dbReference type="InterPro" id="IPR003172">
    <property type="entry name" value="ML_dom"/>
</dbReference>
<dbReference type="InterPro" id="IPR033916">
    <property type="entry name" value="ML_Npc2-like"/>
</dbReference>
<dbReference type="InterPro" id="IPR039670">
    <property type="entry name" value="NPC2-like"/>
</dbReference>
<dbReference type="AlphaFoldDB" id="W0Z655"/>
<dbReference type="GO" id="GO:0005576">
    <property type="term" value="C:extracellular region"/>
    <property type="evidence" value="ECO:0007669"/>
    <property type="project" value="UniProtKB-SubCell"/>
</dbReference>
<reference evidence="8" key="1">
    <citation type="journal article" date="2014" name="Mol. Ecol.">
        <title>Are Niemann-Pick type C proteins key players in cnidarian-dinoflagellate endosymbioses?</title>
        <authorList>
            <person name="Dani V."/>
            <person name="Ganot P."/>
            <person name="Priouzeau F."/>
            <person name="Furla P."/>
            <person name="Sabourault C."/>
        </authorList>
    </citation>
    <scope>NUCLEOTIDE SEQUENCE</scope>
    <source>
        <tissue evidence="8">Tentacle</tissue>
    </source>
</reference>
<comment type="similarity">
    <text evidence="2">Belongs to the NPC2 family.</text>
</comment>
<organism evidence="8">
    <name type="scientific">Anemonia viridis</name>
    <name type="common">Snakelocks anemone</name>
    <dbReference type="NCBI Taxonomy" id="51769"/>
    <lineage>
        <taxon>Eukaryota</taxon>
        <taxon>Metazoa</taxon>
        <taxon>Cnidaria</taxon>
        <taxon>Anthozoa</taxon>
        <taxon>Hexacorallia</taxon>
        <taxon>Actiniaria</taxon>
        <taxon>Actiniidae</taxon>
        <taxon>Anemonia</taxon>
    </lineage>
</organism>
<sequence>MAKFFLIACMLYVLSLAGAEVVDFDDCSTGGKGKGEIEKLEIIPCPTQPCQLKKGSKVQIKVTFVPHNEDLTEATSVVHGEIGGFPVPFPLPNSNCCKDSGLTCPLKAGQKYVYTSALDVKSEYPAIKVVVKWEMQDKDNNDVFCFKVATQIVS</sequence>
<dbReference type="Pfam" id="PF02221">
    <property type="entry name" value="E1_DerP2_DerF2"/>
    <property type="match status" value="1"/>
</dbReference>
<dbReference type="GO" id="GO:0032934">
    <property type="term" value="F:sterol binding"/>
    <property type="evidence" value="ECO:0007669"/>
    <property type="project" value="InterPro"/>
</dbReference>
<evidence type="ECO:0000259" key="7">
    <source>
        <dbReference type="SMART" id="SM00737"/>
    </source>
</evidence>
<comment type="subcellular location">
    <subcellularLocation>
        <location evidence="1">Secreted</location>
    </subcellularLocation>
</comment>
<dbReference type="GO" id="GO:0032367">
    <property type="term" value="P:intracellular cholesterol transport"/>
    <property type="evidence" value="ECO:0007669"/>
    <property type="project" value="InterPro"/>
</dbReference>
<dbReference type="SUPFAM" id="SSF81296">
    <property type="entry name" value="E set domains"/>
    <property type="match status" value="1"/>
</dbReference>
<dbReference type="CDD" id="cd00916">
    <property type="entry name" value="Npc2_like"/>
    <property type="match status" value="1"/>
</dbReference>
<dbReference type="EMBL" id="HG670305">
    <property type="protein sequence ID" value="CDJ69488.1"/>
    <property type="molecule type" value="Genomic_DNA"/>
</dbReference>
<evidence type="ECO:0000256" key="2">
    <source>
        <dbReference type="ARBA" id="ARBA00006370"/>
    </source>
</evidence>
<evidence type="ECO:0000313" key="8">
    <source>
        <dbReference type="EMBL" id="CDJ69488.1"/>
    </source>
</evidence>
<keyword evidence="4 6" id="KW-0732">Signal</keyword>
<dbReference type="PANTHER" id="PTHR11306">
    <property type="entry name" value="NIEMANN PICK TYPE C2 PROTEIN NPC2-RELATED"/>
    <property type="match status" value="1"/>
</dbReference>
<dbReference type="SMART" id="SM00737">
    <property type="entry name" value="ML"/>
    <property type="match status" value="1"/>
</dbReference>
<feature type="chain" id="PRO_5004798941" evidence="6">
    <location>
        <begin position="20"/>
        <end position="154"/>
    </location>
</feature>
<keyword evidence="5" id="KW-1015">Disulfide bond</keyword>
<evidence type="ECO:0000256" key="6">
    <source>
        <dbReference type="SAM" id="SignalP"/>
    </source>
</evidence>
<name>W0Z655_ANEVI</name>
<dbReference type="Gene3D" id="2.60.40.770">
    <property type="match status" value="1"/>
</dbReference>
<proteinExistence type="inferred from homology"/>
<accession>W0Z655</accession>
<feature type="signal peptide" evidence="6">
    <location>
        <begin position="1"/>
        <end position="19"/>
    </location>
</feature>
<evidence type="ECO:0000256" key="5">
    <source>
        <dbReference type="ARBA" id="ARBA00023157"/>
    </source>
</evidence>
<evidence type="ECO:0000256" key="1">
    <source>
        <dbReference type="ARBA" id="ARBA00004613"/>
    </source>
</evidence>
<gene>
    <name evidence="8" type="primary">npc2a</name>
</gene>
<evidence type="ECO:0000256" key="4">
    <source>
        <dbReference type="ARBA" id="ARBA00022729"/>
    </source>
</evidence>
<dbReference type="PANTHER" id="PTHR11306:SF68">
    <property type="entry name" value="NPC INTRACELLULAR CHOLESTEROL TRANSPORTER 2"/>
    <property type="match status" value="1"/>
</dbReference>
<protein>
    <submittedName>
        <fullName evidence="8">Putative Niemann Pick type C 2</fullName>
    </submittedName>
</protein>
<keyword evidence="3" id="KW-0964">Secreted</keyword>
<dbReference type="FunFam" id="2.60.40.770:FF:000001">
    <property type="entry name" value="NPC intracellular cholesterol transporter 2"/>
    <property type="match status" value="1"/>
</dbReference>